<proteinExistence type="predicted"/>
<dbReference type="AlphaFoldDB" id="A0A934KBV2"/>
<reference evidence="1" key="1">
    <citation type="submission" date="2020-10" db="EMBL/GenBank/DDBJ databases">
        <title>Ca. Dormibacterota MAGs.</title>
        <authorList>
            <person name="Montgomery K."/>
        </authorList>
    </citation>
    <scope>NUCLEOTIDE SEQUENCE [LARGE SCALE GENOMIC DNA]</scope>
    <source>
        <strain evidence="1">SC8812_S17_10</strain>
    </source>
</reference>
<organism evidence="1 2">
    <name type="scientific">Candidatus Nephthysia bennettiae</name>
    <dbReference type="NCBI Taxonomy" id="3127016"/>
    <lineage>
        <taxon>Bacteria</taxon>
        <taxon>Bacillati</taxon>
        <taxon>Candidatus Dormiibacterota</taxon>
        <taxon>Candidatus Dormibacteria</taxon>
        <taxon>Candidatus Dormibacterales</taxon>
        <taxon>Candidatus Dormibacteraceae</taxon>
        <taxon>Candidatus Nephthysia</taxon>
    </lineage>
</organism>
<keyword evidence="2" id="KW-1185">Reference proteome</keyword>
<name>A0A934KBV2_9BACT</name>
<comment type="caution">
    <text evidence="1">The sequence shown here is derived from an EMBL/GenBank/DDBJ whole genome shotgun (WGS) entry which is preliminary data.</text>
</comment>
<evidence type="ECO:0000313" key="2">
    <source>
        <dbReference type="Proteomes" id="UP000612893"/>
    </source>
</evidence>
<protein>
    <recommendedName>
        <fullName evidence="3">EF-hand domain-containing protein</fullName>
    </recommendedName>
</protein>
<sequence length="100" mass="11111">MNKLYEPSLAEVVQALIVPPWPPAQSPMDRSRPDAAVADRQPTLGVLLEAPSPVTVNAQRAHSASLERFDKEGAGFISPPRYRILRQMDAIFGSIIRRFE</sequence>
<evidence type="ECO:0000313" key="1">
    <source>
        <dbReference type="EMBL" id="MBJ7599340.1"/>
    </source>
</evidence>
<evidence type="ECO:0008006" key="3">
    <source>
        <dbReference type="Google" id="ProtNLM"/>
    </source>
</evidence>
<dbReference type="EMBL" id="JAEKNR010000148">
    <property type="protein sequence ID" value="MBJ7599340.1"/>
    <property type="molecule type" value="Genomic_DNA"/>
</dbReference>
<gene>
    <name evidence="1" type="ORF">JF922_14845</name>
</gene>
<dbReference type="Proteomes" id="UP000612893">
    <property type="component" value="Unassembled WGS sequence"/>
</dbReference>
<accession>A0A934KBV2</accession>